<name>A0A6G9CR38_RHOER</name>
<gene>
    <name evidence="1" type="ORF">G9444_2261</name>
</gene>
<dbReference type="EMBL" id="CP050124">
    <property type="protein sequence ID" value="QIP39505.1"/>
    <property type="molecule type" value="Genomic_DNA"/>
</dbReference>
<protein>
    <submittedName>
        <fullName evidence="1">Uncharacterized protein</fullName>
    </submittedName>
</protein>
<dbReference type="Proteomes" id="UP000502345">
    <property type="component" value="Chromosome"/>
</dbReference>
<sequence>MTLGADSRQAAQALRRIRMFGGKITVHLHRYIYQGVVSGDLVAIHLGEGRCEPCT</sequence>
<evidence type="ECO:0000313" key="1">
    <source>
        <dbReference type="EMBL" id="QIP39505.1"/>
    </source>
</evidence>
<proteinExistence type="predicted"/>
<reference evidence="1 2" key="1">
    <citation type="submission" date="2020-03" db="EMBL/GenBank/DDBJ databases">
        <title>Screen low temperature-resistant strains for efficient degradation of petroleum hydrocarbons under the low temperature.</title>
        <authorList>
            <person name="Wang Y."/>
            <person name="Chen J."/>
        </authorList>
    </citation>
    <scope>NUCLEOTIDE SEQUENCE [LARGE SCALE GENOMIC DNA]</scope>
    <source>
        <strain evidence="1 2">KB1</strain>
    </source>
</reference>
<organism evidence="1 2">
    <name type="scientific">Rhodococcus erythropolis</name>
    <name type="common">Arthrobacter picolinophilus</name>
    <dbReference type="NCBI Taxonomy" id="1833"/>
    <lineage>
        <taxon>Bacteria</taxon>
        <taxon>Bacillati</taxon>
        <taxon>Actinomycetota</taxon>
        <taxon>Actinomycetes</taxon>
        <taxon>Mycobacteriales</taxon>
        <taxon>Nocardiaceae</taxon>
        <taxon>Rhodococcus</taxon>
        <taxon>Rhodococcus erythropolis group</taxon>
    </lineage>
</organism>
<evidence type="ECO:0000313" key="2">
    <source>
        <dbReference type="Proteomes" id="UP000502345"/>
    </source>
</evidence>
<dbReference type="AlphaFoldDB" id="A0A6G9CR38"/>
<accession>A0A6G9CR38</accession>